<evidence type="ECO:0000256" key="5">
    <source>
        <dbReference type="ARBA" id="ARBA00022737"/>
    </source>
</evidence>
<evidence type="ECO:0000259" key="17">
    <source>
        <dbReference type="PROSITE" id="PS50030"/>
    </source>
</evidence>
<dbReference type="SMART" id="SM00165">
    <property type="entry name" value="UBA"/>
    <property type="match status" value="2"/>
</dbReference>
<dbReference type="SUPFAM" id="SSF57850">
    <property type="entry name" value="RING/U-box"/>
    <property type="match status" value="1"/>
</dbReference>
<reference evidence="20 21" key="1">
    <citation type="journal article" date="2018" name="Mol. Biol. Evol.">
        <title>Analysis of the draft genome of the red seaweed Gracilariopsis chorda provides insights into genome size evolution in Rhodophyta.</title>
        <authorList>
            <person name="Lee J."/>
            <person name="Yang E.C."/>
            <person name="Graf L."/>
            <person name="Yang J.H."/>
            <person name="Qiu H."/>
            <person name="Zel Zion U."/>
            <person name="Chan C.X."/>
            <person name="Stephens T.G."/>
            <person name="Weber A.P.M."/>
            <person name="Boo G.H."/>
            <person name="Boo S.M."/>
            <person name="Kim K.M."/>
            <person name="Shin Y."/>
            <person name="Jung M."/>
            <person name="Lee S.J."/>
            <person name="Yim H.S."/>
            <person name="Lee J.H."/>
            <person name="Bhattacharya D."/>
            <person name="Yoon H.S."/>
        </authorList>
    </citation>
    <scope>NUCLEOTIDE SEQUENCE [LARGE SCALE GENOMIC DNA]</scope>
    <source>
        <strain evidence="20 21">SKKU-2015</strain>
        <tissue evidence="20">Whole body</tissue>
    </source>
</reference>
<dbReference type="Proteomes" id="UP000247409">
    <property type="component" value="Unassembled WGS sequence"/>
</dbReference>
<dbReference type="InterPro" id="IPR001394">
    <property type="entry name" value="Peptidase_C19_UCH"/>
</dbReference>
<evidence type="ECO:0000256" key="1">
    <source>
        <dbReference type="ARBA" id="ARBA00000707"/>
    </source>
</evidence>
<feature type="domain" description="USP" evidence="18">
    <location>
        <begin position="321"/>
        <end position="846"/>
    </location>
</feature>
<dbReference type="InterPro" id="IPR016652">
    <property type="entry name" value="Ubiquitinyl_hydrolase"/>
</dbReference>
<dbReference type="FunFam" id="3.30.40.10:FF:000026">
    <property type="entry name" value="Ubiquitin carboxyl-terminal hydrolase"/>
    <property type="match status" value="1"/>
</dbReference>
<feature type="region of interest" description="Disordered" evidence="16">
    <location>
        <begin position="692"/>
        <end position="712"/>
    </location>
</feature>
<comment type="caution">
    <text evidence="20">The sequence shown here is derived from an EMBL/GenBank/DDBJ whole genome shotgun (WGS) entry which is preliminary data.</text>
</comment>
<feature type="active site" description="Proton acceptor" evidence="12">
    <location>
        <position position="808"/>
    </location>
</feature>
<dbReference type="Pfam" id="PF00443">
    <property type="entry name" value="UCH"/>
    <property type="match status" value="1"/>
</dbReference>
<feature type="domain" description="UBA" evidence="17">
    <location>
        <begin position="636"/>
        <end position="686"/>
    </location>
</feature>
<keyword evidence="21" id="KW-1185">Reference proteome</keyword>
<dbReference type="AlphaFoldDB" id="A0A2V3IW46"/>
<dbReference type="Gene3D" id="3.90.70.10">
    <property type="entry name" value="Cysteine proteinases"/>
    <property type="match status" value="1"/>
</dbReference>
<dbReference type="CDD" id="cd14386">
    <property type="entry name" value="UBA2_UBP5"/>
    <property type="match status" value="1"/>
</dbReference>
<feature type="domain" description="UBP-type" evidence="19">
    <location>
        <begin position="165"/>
        <end position="279"/>
    </location>
</feature>
<keyword evidence="5" id="KW-0677">Repeat</keyword>
<dbReference type="SUPFAM" id="SSF46934">
    <property type="entry name" value="UBA-like"/>
    <property type="match status" value="1"/>
</dbReference>
<organism evidence="20 21">
    <name type="scientific">Gracilariopsis chorda</name>
    <dbReference type="NCBI Taxonomy" id="448386"/>
    <lineage>
        <taxon>Eukaryota</taxon>
        <taxon>Rhodophyta</taxon>
        <taxon>Florideophyceae</taxon>
        <taxon>Rhodymeniophycidae</taxon>
        <taxon>Gracilariales</taxon>
        <taxon>Gracilariaceae</taxon>
        <taxon>Gracilariopsis</taxon>
    </lineage>
</organism>
<evidence type="ECO:0000313" key="20">
    <source>
        <dbReference type="EMBL" id="PXF46331.1"/>
    </source>
</evidence>
<dbReference type="InterPro" id="IPR001607">
    <property type="entry name" value="Znf_UBP"/>
</dbReference>
<comment type="similarity">
    <text evidence="2 11 15">Belongs to the peptidase C19 family.</text>
</comment>
<evidence type="ECO:0000256" key="4">
    <source>
        <dbReference type="ARBA" id="ARBA00022723"/>
    </source>
</evidence>
<dbReference type="EMBL" id="NBIV01000041">
    <property type="protein sequence ID" value="PXF46331.1"/>
    <property type="molecule type" value="Genomic_DNA"/>
</dbReference>
<dbReference type="PROSITE" id="PS00972">
    <property type="entry name" value="USP_1"/>
    <property type="match status" value="1"/>
</dbReference>
<keyword evidence="10 11" id="KW-0862">Zinc</keyword>
<evidence type="ECO:0000256" key="2">
    <source>
        <dbReference type="ARBA" id="ARBA00009085"/>
    </source>
</evidence>
<proteinExistence type="inferred from homology"/>
<dbReference type="Pfam" id="PF17807">
    <property type="entry name" value="zf-UBP_var"/>
    <property type="match status" value="1"/>
</dbReference>
<evidence type="ECO:0000256" key="7">
    <source>
        <dbReference type="ARBA" id="ARBA00022786"/>
    </source>
</evidence>
<evidence type="ECO:0000256" key="16">
    <source>
        <dbReference type="SAM" id="MobiDB-lite"/>
    </source>
</evidence>
<dbReference type="PROSITE" id="PS50235">
    <property type="entry name" value="USP_3"/>
    <property type="match status" value="1"/>
</dbReference>
<dbReference type="Pfam" id="PF02148">
    <property type="entry name" value="zf-UBP"/>
    <property type="match status" value="1"/>
</dbReference>
<feature type="binding site" evidence="13">
    <location>
        <position position="191"/>
    </location>
    <ligand>
        <name>Zn(2+)</name>
        <dbReference type="ChEBI" id="CHEBI:29105"/>
    </ligand>
</feature>
<dbReference type="GO" id="GO:0006508">
    <property type="term" value="P:proteolysis"/>
    <property type="evidence" value="ECO:0007669"/>
    <property type="project" value="UniProtKB-KW"/>
</dbReference>
<protein>
    <recommendedName>
        <fullName evidence="11 15">Ubiquitin carboxyl-terminal hydrolase</fullName>
        <ecNumber evidence="11 15">3.4.19.12</ecNumber>
    </recommendedName>
</protein>
<keyword evidence="3 11" id="KW-0645">Protease</keyword>
<gene>
    <name evidence="20" type="ORF">BWQ96_03987</name>
</gene>
<evidence type="ECO:0000256" key="8">
    <source>
        <dbReference type="ARBA" id="ARBA00022801"/>
    </source>
</evidence>
<dbReference type="FunFam" id="1.10.8.10:FF:000086">
    <property type="entry name" value="Ubiquitin carboxyl-terminal hydrolase"/>
    <property type="match status" value="1"/>
</dbReference>
<dbReference type="InterPro" id="IPR018200">
    <property type="entry name" value="USP_CS"/>
</dbReference>
<dbReference type="InterPro" id="IPR015940">
    <property type="entry name" value="UBA"/>
</dbReference>
<keyword evidence="7 11" id="KW-0833">Ubl conjugation pathway</keyword>
<evidence type="ECO:0000259" key="19">
    <source>
        <dbReference type="PROSITE" id="PS50271"/>
    </source>
</evidence>
<dbReference type="InterPro" id="IPR050164">
    <property type="entry name" value="Peptidase_C19"/>
</dbReference>
<dbReference type="InterPro" id="IPR013083">
    <property type="entry name" value="Znf_RING/FYVE/PHD"/>
</dbReference>
<evidence type="ECO:0000256" key="10">
    <source>
        <dbReference type="ARBA" id="ARBA00022833"/>
    </source>
</evidence>
<dbReference type="SUPFAM" id="SSF54001">
    <property type="entry name" value="Cysteine proteinases"/>
    <property type="match status" value="1"/>
</dbReference>
<dbReference type="Gene3D" id="1.10.8.10">
    <property type="entry name" value="DNA helicase RuvA subunit, C-terminal domain"/>
    <property type="match status" value="2"/>
</dbReference>
<dbReference type="STRING" id="448386.A0A2V3IW46"/>
<evidence type="ECO:0000259" key="18">
    <source>
        <dbReference type="PROSITE" id="PS50235"/>
    </source>
</evidence>
<dbReference type="PIRSF" id="PIRSF016308">
    <property type="entry name" value="UBP"/>
    <property type="match status" value="1"/>
</dbReference>
<evidence type="ECO:0000256" key="14">
    <source>
        <dbReference type="PROSITE-ProRule" id="PRU00502"/>
    </source>
</evidence>
<dbReference type="SMART" id="SM00290">
    <property type="entry name" value="ZnF_UBP"/>
    <property type="match status" value="1"/>
</dbReference>
<dbReference type="OrthoDB" id="361536at2759"/>
<dbReference type="Pfam" id="PF00627">
    <property type="entry name" value="UBA"/>
    <property type="match status" value="2"/>
</dbReference>
<dbReference type="GO" id="GO:0016579">
    <property type="term" value="P:protein deubiquitination"/>
    <property type="evidence" value="ECO:0007669"/>
    <property type="project" value="InterPro"/>
</dbReference>
<comment type="catalytic activity">
    <reaction evidence="1 11 15">
        <text>Thiol-dependent hydrolysis of ester, thioester, amide, peptide and isopeptide bonds formed by the C-terminal Gly of ubiquitin (a 76-residue protein attached to proteins as an intracellular targeting signal).</text>
        <dbReference type="EC" id="3.4.19.12"/>
    </reaction>
</comment>
<keyword evidence="8 11" id="KW-0378">Hydrolase</keyword>
<evidence type="ECO:0000256" key="6">
    <source>
        <dbReference type="ARBA" id="ARBA00022771"/>
    </source>
</evidence>
<dbReference type="InterPro" id="IPR028889">
    <property type="entry name" value="USP"/>
</dbReference>
<feature type="compositionally biased region" description="Polar residues" evidence="16">
    <location>
        <begin position="701"/>
        <end position="710"/>
    </location>
</feature>
<evidence type="ECO:0000256" key="3">
    <source>
        <dbReference type="ARBA" id="ARBA00022670"/>
    </source>
</evidence>
<keyword evidence="6 14" id="KW-0863">Zinc-finger</keyword>
<dbReference type="PROSITE" id="PS00973">
    <property type="entry name" value="USP_2"/>
    <property type="match status" value="1"/>
</dbReference>
<dbReference type="CDD" id="cd02658">
    <property type="entry name" value="Peptidase_C19B"/>
    <property type="match status" value="1"/>
</dbReference>
<dbReference type="GO" id="GO:0005829">
    <property type="term" value="C:cytosol"/>
    <property type="evidence" value="ECO:0007669"/>
    <property type="project" value="TreeGrafter"/>
</dbReference>
<dbReference type="InterPro" id="IPR009060">
    <property type="entry name" value="UBA-like_sf"/>
</dbReference>
<dbReference type="GO" id="GO:0008270">
    <property type="term" value="F:zinc ion binding"/>
    <property type="evidence" value="ECO:0007669"/>
    <property type="project" value="UniProtKB-UniRule"/>
</dbReference>
<evidence type="ECO:0000313" key="21">
    <source>
        <dbReference type="Proteomes" id="UP000247409"/>
    </source>
</evidence>
<dbReference type="Gene3D" id="3.30.40.10">
    <property type="entry name" value="Zinc/RING finger domain, C3HC4 (zinc finger)"/>
    <property type="match status" value="2"/>
</dbReference>
<evidence type="ECO:0000256" key="9">
    <source>
        <dbReference type="ARBA" id="ARBA00022807"/>
    </source>
</evidence>
<keyword evidence="9 11" id="KW-0788">Thiol protease</keyword>
<feature type="active site" description="Nucleophile" evidence="12">
    <location>
        <position position="330"/>
    </location>
</feature>
<dbReference type="GO" id="GO:0004843">
    <property type="term" value="F:cysteine-type deubiquitinase activity"/>
    <property type="evidence" value="ECO:0007669"/>
    <property type="project" value="UniProtKB-UniRule"/>
</dbReference>
<dbReference type="InterPro" id="IPR038765">
    <property type="entry name" value="Papain-like_cys_pep_sf"/>
</dbReference>
<dbReference type="PANTHER" id="PTHR24006">
    <property type="entry name" value="UBIQUITIN CARBOXYL-TERMINAL HYDROLASE"/>
    <property type="match status" value="1"/>
</dbReference>
<dbReference type="EC" id="3.4.19.12" evidence="11 15"/>
<evidence type="ECO:0000256" key="13">
    <source>
        <dbReference type="PIRSR" id="PIRSR016308-3"/>
    </source>
</evidence>
<dbReference type="PANTHER" id="PTHR24006:SF664">
    <property type="entry name" value="UBIQUITIN CARBOXYL-TERMINAL HYDROLASE"/>
    <property type="match status" value="1"/>
</dbReference>
<feature type="domain" description="UBA" evidence="17">
    <location>
        <begin position="714"/>
        <end position="754"/>
    </location>
</feature>
<dbReference type="PROSITE" id="PS50271">
    <property type="entry name" value="ZF_UBP"/>
    <property type="match status" value="1"/>
</dbReference>
<dbReference type="GO" id="GO:0005634">
    <property type="term" value="C:nucleus"/>
    <property type="evidence" value="ECO:0007669"/>
    <property type="project" value="TreeGrafter"/>
</dbReference>
<dbReference type="PROSITE" id="PS50030">
    <property type="entry name" value="UBA"/>
    <property type="match status" value="2"/>
</dbReference>
<evidence type="ECO:0000256" key="11">
    <source>
        <dbReference type="PIRNR" id="PIRNR016308"/>
    </source>
</evidence>
<accession>A0A2V3IW46</accession>
<sequence length="848" mass="94852">MANDLIRDGMKSVRVPTRNDRVYKNECMFSFDTPESPTGLFTSLTTWQSFGADFVDRDYEKHKNPIYLKQVWKRVASTEKDVDMTDKPVPTKMAIGVEGGFDLEKKPFEKHVSNYLVVLPSRQEIKLPNEQLPSIITMAIDAVLKHDGVERAAQVAAAWEEEDRKESKYARDLPQIDNGIKISPDPRQWQCEESGMTENLWLNLSTGHIGSGRKLWAGMGGTGAALKHYEETGRKYPLVVKLGTITPQGADVFSYASDENDMVIDPLLADHLAHWGINMQKQTKTEKTITEMQIDINNTHEWSKITESGSNLVPMHGPGYVGLENLGNSCYMASVMQLMFSIPEIESRFKDHAIDLLETAMDDTSEDLLAMMAKMAVGLLSDRYVKPIPLYERDPVSSDGLRISLSPSEQHGKIRPFMFKTLIGKGHPEFSSSRQQDASEFFQHFLDKITRAERAGLKRLLRSPETAETFVQTSALFSFQVEERIEDVQTRKVRYISRSENLLSLSIDTSAAVNIAQFQEFEEQRKKKPKLDDDVEPVKLQVPLSACLDMYSQSEVVENFKSPETGDRGHALKRTRFKTFPEYLAINLKRYYLAEDWTPKKLDVSVPMPAELDLSALRGTGLVDGEVLMPEDHVAQGDEETQGIAPDPAIVSQLVAMGFSENGSKRAAIATNNVSAEASMEWVFAHMEDPDFNDPPVLQHPTPNGSSASTDKTEFSPEAIISLTTMGFNDSQAKAALRATGGSLERAADWLFCHADDLNAAVSEVEATAGTERGEREDSDKISHIDGTPKYELLGFASHLGSNTSCGHYVAHIKKDSHFVLYNDEKVALSQNPPTDLGFLYIYRRKRI</sequence>
<keyword evidence="4 11" id="KW-0479">Metal-binding</keyword>
<evidence type="ECO:0000256" key="15">
    <source>
        <dbReference type="RuleBase" id="RU366025"/>
    </source>
</evidence>
<name>A0A2V3IW46_9FLOR</name>
<evidence type="ECO:0000256" key="12">
    <source>
        <dbReference type="PIRSR" id="PIRSR016308-1"/>
    </source>
</evidence>
<dbReference type="InterPro" id="IPR041432">
    <property type="entry name" value="UBP13_Znf-UBP_var"/>
</dbReference>